<reference evidence="1 2" key="1">
    <citation type="journal article" date="2011" name="EMBO J.">
        <title>Structural diversity of bacterial flagellar motors.</title>
        <authorList>
            <person name="Chen S."/>
            <person name="Beeby M."/>
            <person name="Murphy G.E."/>
            <person name="Leadbetter J.R."/>
            <person name="Hendrixson D.R."/>
            <person name="Briegel A."/>
            <person name="Li Z."/>
            <person name="Shi J."/>
            <person name="Tocheva E.I."/>
            <person name="Muller A."/>
            <person name="Dobro M.J."/>
            <person name="Jensen G.J."/>
        </authorList>
    </citation>
    <scope>NUCLEOTIDE SEQUENCE [LARGE SCALE GENOMIC DNA]</scope>
    <source>
        <strain evidence="1 2">DSM 6540</strain>
    </source>
</reference>
<proteinExistence type="predicted"/>
<feature type="non-terminal residue" evidence="1">
    <location>
        <position position="1"/>
    </location>
</feature>
<protein>
    <submittedName>
        <fullName evidence="1">Uncharacterized protein</fullName>
    </submittedName>
</protein>
<gene>
    <name evidence="1" type="ORF">ALO_12881</name>
</gene>
<dbReference type="RefSeq" id="WP_004096315.1">
    <property type="nucleotide sequence ID" value="NZ_AFGF01000107.1"/>
</dbReference>
<keyword evidence="2" id="KW-1185">Reference proteome</keyword>
<dbReference type="Proteomes" id="UP000003240">
    <property type="component" value="Unassembled WGS sequence"/>
</dbReference>
<comment type="caution">
    <text evidence="1">The sequence shown here is derived from an EMBL/GenBank/DDBJ whole genome shotgun (WGS) entry which is preliminary data.</text>
</comment>
<evidence type="ECO:0000313" key="1">
    <source>
        <dbReference type="EMBL" id="EGO63604.1"/>
    </source>
</evidence>
<organism evidence="1 2">
    <name type="scientific">Acetonema longum DSM 6540</name>
    <dbReference type="NCBI Taxonomy" id="1009370"/>
    <lineage>
        <taxon>Bacteria</taxon>
        <taxon>Bacillati</taxon>
        <taxon>Bacillota</taxon>
        <taxon>Negativicutes</taxon>
        <taxon>Acetonemataceae</taxon>
        <taxon>Acetonema</taxon>
    </lineage>
</organism>
<dbReference type="EMBL" id="AFGF01000107">
    <property type="protein sequence ID" value="EGO63604.1"/>
    <property type="molecule type" value="Genomic_DNA"/>
</dbReference>
<dbReference type="AlphaFoldDB" id="F7NKG3"/>
<name>F7NKG3_9FIRM</name>
<accession>F7NKG3</accession>
<evidence type="ECO:0000313" key="2">
    <source>
        <dbReference type="Proteomes" id="UP000003240"/>
    </source>
</evidence>
<sequence>KQTVLNDLTFSKMMVAMKSVIATEYTAKCPVCGEKMAVGEGVLRGEVGEKGVNHAYVLAEVDIHCCPNINCGHFIVEKG</sequence>